<feature type="transmembrane region" description="Helical" evidence="1">
    <location>
        <begin position="12"/>
        <end position="30"/>
    </location>
</feature>
<feature type="transmembrane region" description="Helical" evidence="1">
    <location>
        <begin position="129"/>
        <end position="151"/>
    </location>
</feature>
<dbReference type="EMBL" id="CP018145">
    <property type="protein sequence ID" value="ASJ55433.1"/>
    <property type="molecule type" value="Genomic_DNA"/>
</dbReference>
<feature type="transmembrane region" description="Helical" evidence="1">
    <location>
        <begin position="84"/>
        <end position="117"/>
    </location>
</feature>
<organism evidence="3 4">
    <name type="scientific">Brevibacillus formosus</name>
    <dbReference type="NCBI Taxonomy" id="54913"/>
    <lineage>
        <taxon>Bacteria</taxon>
        <taxon>Bacillati</taxon>
        <taxon>Bacillota</taxon>
        <taxon>Bacilli</taxon>
        <taxon>Bacillales</taxon>
        <taxon>Paenibacillaceae</taxon>
        <taxon>Brevibacillus</taxon>
    </lineage>
</organism>
<dbReference type="AlphaFoldDB" id="A0A220MKE6"/>
<dbReference type="Proteomes" id="UP000197781">
    <property type="component" value="Chromosome"/>
</dbReference>
<evidence type="ECO:0000313" key="4">
    <source>
        <dbReference type="Proteomes" id="UP000197781"/>
    </source>
</evidence>
<reference evidence="3 4" key="1">
    <citation type="submission" date="2016-11" db="EMBL/GenBank/DDBJ databases">
        <authorList>
            <person name="Jaros S."/>
            <person name="Januszkiewicz K."/>
            <person name="Wedrychowicz H."/>
        </authorList>
    </citation>
    <scope>NUCLEOTIDE SEQUENCE [LARGE SCALE GENOMIC DNA]</scope>
    <source>
        <strain evidence="3 4">NF2</strain>
    </source>
</reference>
<feature type="transmembrane region" description="Helical" evidence="1">
    <location>
        <begin position="42"/>
        <end position="64"/>
    </location>
</feature>
<dbReference type="InterPro" id="IPR009936">
    <property type="entry name" value="DUF1468"/>
</dbReference>
<feature type="domain" description="DUF1468" evidence="2">
    <location>
        <begin position="11"/>
        <end position="152"/>
    </location>
</feature>
<keyword evidence="1" id="KW-0812">Transmembrane</keyword>
<protein>
    <submittedName>
        <fullName evidence="3">Transporter</fullName>
    </submittedName>
</protein>
<gene>
    <name evidence="3" type="ORF">BP422_18915</name>
</gene>
<proteinExistence type="predicted"/>
<dbReference type="RefSeq" id="WP_088909102.1">
    <property type="nucleotide sequence ID" value="NZ_CP018145.1"/>
</dbReference>
<keyword evidence="1" id="KW-0472">Membrane</keyword>
<sequence length="157" mass="17605">MRPPDNQPDFIGALLSMFLGVVISFEAYRLEAFSTSLYVGDHTLPAILGLLFFMLGGVLLIQSFHVTEEASSPNPEPFFPGKRLRLLLCFLFLLLYVWLLGAIGYTMATLFVSFAFFILIGSYRWRTSIVYSVLLTGGLYVVFIYSLHITLPGGDLF</sequence>
<evidence type="ECO:0000259" key="2">
    <source>
        <dbReference type="Pfam" id="PF07331"/>
    </source>
</evidence>
<dbReference type="Pfam" id="PF07331">
    <property type="entry name" value="TctB"/>
    <property type="match status" value="1"/>
</dbReference>
<keyword evidence="1" id="KW-1133">Transmembrane helix</keyword>
<evidence type="ECO:0000313" key="3">
    <source>
        <dbReference type="EMBL" id="ASJ55433.1"/>
    </source>
</evidence>
<accession>A0A220MKE6</accession>
<evidence type="ECO:0000256" key="1">
    <source>
        <dbReference type="SAM" id="Phobius"/>
    </source>
</evidence>
<name>A0A220MKE6_9BACL</name>
<dbReference type="KEGG" id="bfm:BP422_18915"/>